<protein>
    <submittedName>
        <fullName evidence="2">Peptide transporter PTR1</fullName>
    </submittedName>
</protein>
<accession>W9AJ60</accession>
<reference evidence="4" key="3">
    <citation type="submission" date="2015-07" db="EMBL/GenBank/DDBJ databases">
        <title>Draft Genome Sequence of Oceanobacillus picturae Heshi-B3 that Was Isolated from Fermented Rice Bran with Aging Salted Mackerel, Which Was Named Heshiko as Traditional Fermented Seafood in Japan.</title>
        <authorList>
            <person name="Akuzawa S."/>
            <person name="Nakagawa J."/>
            <person name="Kanekatsu T."/>
            <person name="Kanesaki Y."/>
            <person name="Suzuki T."/>
        </authorList>
    </citation>
    <scope>NUCLEOTIDE SEQUENCE [LARGE SCALE GENOMIC DNA]</scope>
    <source>
        <strain evidence="4">Heshi-B3</strain>
    </source>
</reference>
<evidence type="ECO:0000313" key="2">
    <source>
        <dbReference type="EMBL" id="GAQ19656.1"/>
    </source>
</evidence>
<dbReference type="Proteomes" id="UP000052946">
    <property type="component" value="Unassembled WGS sequence"/>
</dbReference>
<evidence type="ECO:0000313" key="1">
    <source>
        <dbReference type="EMBL" id="CDO02691.1"/>
    </source>
</evidence>
<dbReference type="RefSeq" id="WP_036573962.1">
    <property type="nucleotide sequence ID" value="NZ_BBXV01000057.1"/>
</dbReference>
<reference evidence="1 3" key="1">
    <citation type="submission" date="2014-03" db="EMBL/GenBank/DDBJ databases">
        <title>Draft genome sequencing of Oceanobacillus picturae strain S1 isolated from human gut.</title>
        <authorList>
            <person name="Croce O."/>
            <person name="Lagier J.C."/>
            <person name="Raoult D."/>
        </authorList>
    </citation>
    <scope>NUCLEOTIDE SEQUENCE [LARGE SCALE GENOMIC DNA]</scope>
    <source>
        <strain evidence="1 3">S1</strain>
    </source>
</reference>
<dbReference type="STRING" id="171693.BN988_01166"/>
<sequence length="65" mass="7710">MLMNTLVASYENERRHAPDSIHALLDYYQMKYISQEIDLLVYKEIYRFLNKEGAVSSHDHSIGYK</sequence>
<dbReference type="EMBL" id="CCAX010000001">
    <property type="protein sequence ID" value="CDO02691.1"/>
    <property type="molecule type" value="Genomic_DNA"/>
</dbReference>
<proteinExistence type="predicted"/>
<dbReference type="AlphaFoldDB" id="W9AJ60"/>
<evidence type="ECO:0000313" key="4">
    <source>
        <dbReference type="Proteomes" id="UP000052946"/>
    </source>
</evidence>
<dbReference type="OrthoDB" id="2691890at2"/>
<gene>
    <name evidence="1" type="ORF">BN988_01166</name>
    <name evidence="2" type="ORF">OPHB3_3639</name>
</gene>
<comment type="caution">
    <text evidence="1">The sequence shown here is derived from an EMBL/GenBank/DDBJ whole genome shotgun (WGS) entry which is preliminary data.</text>
</comment>
<keyword evidence="3" id="KW-1185">Reference proteome</keyword>
<organism evidence="1 3">
    <name type="scientific">Oceanobacillus picturae</name>
    <dbReference type="NCBI Taxonomy" id="171693"/>
    <lineage>
        <taxon>Bacteria</taxon>
        <taxon>Bacillati</taxon>
        <taxon>Bacillota</taxon>
        <taxon>Bacilli</taxon>
        <taxon>Bacillales</taxon>
        <taxon>Bacillaceae</taxon>
        <taxon>Oceanobacillus</taxon>
    </lineage>
</organism>
<reference evidence="1 3" key="2">
    <citation type="submission" date="2014-03" db="EMBL/GenBank/DDBJ databases">
        <authorList>
            <person name="Urmite Genomes U."/>
        </authorList>
    </citation>
    <scope>NUCLEOTIDE SEQUENCE [LARGE SCALE GENOMIC DNA]</scope>
    <source>
        <strain evidence="1 3">S1</strain>
    </source>
</reference>
<name>W9AJ60_9BACI</name>
<reference evidence="2 4" key="4">
    <citation type="journal article" date="2016" name="Genome Announc.">
        <title>Draft Genome Sequence of Oceanobacillus picturae Heshi-B3, Isolated from Fermented Rice Bran in a Traditional Japanese Seafood Dish.</title>
        <authorList>
            <person name="Akuzawa S."/>
            <person name="Nagaoka J."/>
            <person name="Kanekatsu M."/>
            <person name="Kanesaki Y."/>
            <person name="Suzuki T."/>
        </authorList>
    </citation>
    <scope>NUCLEOTIDE SEQUENCE [LARGE SCALE GENOMIC DNA]</scope>
    <source>
        <strain evidence="2 4">Heshi-B3</strain>
    </source>
</reference>
<dbReference type="EMBL" id="BBXV01000057">
    <property type="protein sequence ID" value="GAQ19656.1"/>
    <property type="molecule type" value="Genomic_DNA"/>
</dbReference>
<evidence type="ECO:0000313" key="3">
    <source>
        <dbReference type="Proteomes" id="UP000028863"/>
    </source>
</evidence>
<dbReference type="Proteomes" id="UP000028863">
    <property type="component" value="Unassembled WGS sequence"/>
</dbReference>
<dbReference type="eggNOG" id="ENOG5033HP5">
    <property type="taxonomic scope" value="Bacteria"/>
</dbReference>
<dbReference type="InterPro" id="IPR025553">
    <property type="entry name" value="YppF"/>
</dbReference>
<dbReference type="Pfam" id="PF14178">
    <property type="entry name" value="YppF"/>
    <property type="match status" value="1"/>
</dbReference>